<evidence type="ECO:0000313" key="3">
    <source>
        <dbReference type="Proteomes" id="UP000076532"/>
    </source>
</evidence>
<evidence type="ECO:0000313" key="2">
    <source>
        <dbReference type="EMBL" id="KZP11445.1"/>
    </source>
</evidence>
<evidence type="ECO:0000256" key="1">
    <source>
        <dbReference type="SAM" id="MobiDB-lite"/>
    </source>
</evidence>
<feature type="compositionally biased region" description="Low complexity" evidence="1">
    <location>
        <begin position="41"/>
        <end position="55"/>
    </location>
</feature>
<feature type="region of interest" description="Disordered" evidence="1">
    <location>
        <begin position="34"/>
        <end position="68"/>
    </location>
</feature>
<accession>A0A166ABN4</accession>
<dbReference type="AlphaFoldDB" id="A0A166ABN4"/>
<name>A0A166ABN4_9AGAM</name>
<keyword evidence="3" id="KW-1185">Reference proteome</keyword>
<gene>
    <name evidence="2" type="ORF">FIBSPDRAFT_871360</name>
</gene>
<proteinExistence type="predicted"/>
<dbReference type="EMBL" id="KV417663">
    <property type="protein sequence ID" value="KZP11445.1"/>
    <property type="molecule type" value="Genomic_DNA"/>
</dbReference>
<protein>
    <submittedName>
        <fullName evidence="2">Uncharacterized protein</fullName>
    </submittedName>
</protein>
<reference evidence="2 3" key="1">
    <citation type="journal article" date="2016" name="Mol. Biol. Evol.">
        <title>Comparative Genomics of Early-Diverging Mushroom-Forming Fungi Provides Insights into the Origins of Lignocellulose Decay Capabilities.</title>
        <authorList>
            <person name="Nagy L.G."/>
            <person name="Riley R."/>
            <person name="Tritt A."/>
            <person name="Adam C."/>
            <person name="Daum C."/>
            <person name="Floudas D."/>
            <person name="Sun H."/>
            <person name="Yadav J.S."/>
            <person name="Pangilinan J."/>
            <person name="Larsson K.H."/>
            <person name="Matsuura K."/>
            <person name="Barry K."/>
            <person name="Labutti K."/>
            <person name="Kuo R."/>
            <person name="Ohm R.A."/>
            <person name="Bhattacharya S.S."/>
            <person name="Shirouzu T."/>
            <person name="Yoshinaga Y."/>
            <person name="Martin F.M."/>
            <person name="Grigoriev I.V."/>
            <person name="Hibbett D.S."/>
        </authorList>
    </citation>
    <scope>NUCLEOTIDE SEQUENCE [LARGE SCALE GENOMIC DNA]</scope>
    <source>
        <strain evidence="2 3">CBS 109695</strain>
    </source>
</reference>
<sequence length="68" mass="7735">MAAVAFPNDHPTRSCVEILREHYPHTHAQMSLTHTAYSRQPTPRRNLLSRSSTSRQRWHPTGSSPPTS</sequence>
<organism evidence="2 3">
    <name type="scientific">Athelia psychrophila</name>
    <dbReference type="NCBI Taxonomy" id="1759441"/>
    <lineage>
        <taxon>Eukaryota</taxon>
        <taxon>Fungi</taxon>
        <taxon>Dikarya</taxon>
        <taxon>Basidiomycota</taxon>
        <taxon>Agaricomycotina</taxon>
        <taxon>Agaricomycetes</taxon>
        <taxon>Agaricomycetidae</taxon>
        <taxon>Atheliales</taxon>
        <taxon>Atheliaceae</taxon>
        <taxon>Athelia</taxon>
    </lineage>
</organism>
<dbReference type="Proteomes" id="UP000076532">
    <property type="component" value="Unassembled WGS sequence"/>
</dbReference>